<dbReference type="InterPro" id="IPR002650">
    <property type="entry name" value="Sulphate_adenylyltransferase"/>
</dbReference>
<dbReference type="Pfam" id="PF14306">
    <property type="entry name" value="PUA_2"/>
    <property type="match status" value="1"/>
</dbReference>
<keyword evidence="4" id="KW-0808">Transferase</keyword>
<dbReference type="Pfam" id="PF01747">
    <property type="entry name" value="ATP-sulfurylase"/>
    <property type="match status" value="1"/>
</dbReference>
<dbReference type="InterPro" id="IPR015947">
    <property type="entry name" value="PUA-like_sf"/>
</dbReference>
<dbReference type="GO" id="GO:0004781">
    <property type="term" value="F:sulfate adenylyltransferase (ATP) activity"/>
    <property type="evidence" value="ECO:0007669"/>
    <property type="project" value="InterPro"/>
</dbReference>
<evidence type="ECO:0000313" key="14">
    <source>
        <dbReference type="Proteomes" id="UP000827892"/>
    </source>
</evidence>
<feature type="domain" description="APS kinase" evidence="9">
    <location>
        <begin position="61"/>
        <end position="213"/>
    </location>
</feature>
<keyword evidence="7" id="KW-0418">Kinase</keyword>
<dbReference type="PANTHER" id="PTHR11055:SF1">
    <property type="entry name" value="PAPS SYNTHETASE, ISOFORM D"/>
    <property type="match status" value="1"/>
</dbReference>
<dbReference type="GO" id="GO:0004020">
    <property type="term" value="F:adenylylsulfate kinase activity"/>
    <property type="evidence" value="ECO:0007669"/>
    <property type="project" value="InterPro"/>
</dbReference>
<dbReference type="PANTHER" id="PTHR11055">
    <property type="entry name" value="BIFUNCTIONAL 3'-PHOSPHOADENOSINE 5'-PHOSPHOSULFATE SYNTHASE"/>
    <property type="match status" value="1"/>
</dbReference>
<feature type="domain" description="ATP-sulfurylase PUA-like" evidence="11">
    <location>
        <begin position="243"/>
        <end position="420"/>
    </location>
</feature>
<evidence type="ECO:0000256" key="5">
    <source>
        <dbReference type="ARBA" id="ARBA00022695"/>
    </source>
</evidence>
<reference evidence="12 14" key="2">
    <citation type="submission" date="2022-05" db="EMBL/GenBank/DDBJ databases">
        <title>Chromosome-level reference genomes for two strains of Caenorhabditis briggsae: an improved platform for comparative genomics.</title>
        <authorList>
            <person name="Stevens L."/>
            <person name="Andersen E.C."/>
        </authorList>
    </citation>
    <scope>NUCLEOTIDE SEQUENCE [LARGE SCALE GENOMIC DNA]</scope>
    <source>
        <strain evidence="12">QX1410_ONT</strain>
        <tissue evidence="12">Whole-organism</tissue>
    </source>
</reference>
<comment type="pathway">
    <text evidence="1">Sulfur metabolism; sulfate assimilation.</text>
</comment>
<name>A0AAE9D731_CAEBR</name>
<dbReference type="FunFam" id="3.40.50.620:FF:000006">
    <property type="entry name" value="bifunctional 3'-phosphoadenosine 5'-phosphosulfate synthase 1"/>
    <property type="match status" value="1"/>
</dbReference>
<dbReference type="EMBL" id="CP092623">
    <property type="protein sequence ID" value="UMM29115.1"/>
    <property type="molecule type" value="Genomic_DNA"/>
</dbReference>
<dbReference type="InterPro" id="IPR014729">
    <property type="entry name" value="Rossmann-like_a/b/a_fold"/>
</dbReference>
<evidence type="ECO:0000313" key="12">
    <source>
        <dbReference type="EMBL" id="ULT95909.1"/>
    </source>
</evidence>
<feature type="domain" description="Sulphate adenylyltransferase catalytic" evidence="10">
    <location>
        <begin position="428"/>
        <end position="649"/>
    </location>
</feature>
<dbReference type="SUPFAM" id="SSF52540">
    <property type="entry name" value="P-loop containing nucleoside triphosphate hydrolases"/>
    <property type="match status" value="1"/>
</dbReference>
<dbReference type="GO" id="GO:0000103">
    <property type="term" value="P:sulfate assimilation"/>
    <property type="evidence" value="ECO:0007669"/>
    <property type="project" value="InterPro"/>
</dbReference>
<dbReference type="InterPro" id="IPR025980">
    <property type="entry name" value="ATP-Sase_PUA-like_dom"/>
</dbReference>
<sequence length="658" mass="73895">MPTSIKMLTQRDENNEGDTMPILKKPRYSSLSGQSTNITYQEHTISREERAAAVGKHEGFRGCTIWFTGLSGAGKTTISFALERTLNKLGIPCYGLDGDNIRHGLCKNLGFSKEDRQENIRRVAEVAKLFADSGMICLAAFISPFQEDRLDARKIHESENVKYIEVHVNTSLEVCEQRDPKQLYKKARAGQIRGFTGIDSAYEPPENAEIVLDAGKDGVQECVQKVLDYLESVGLLPEQIPEVPPVRELFVNDDLAVAELLKESQDMKFVELSKVDLQWLQVLAEGWATPLTGFMRERQYLQCMHFGQLLDLKNKVAFVGEKDDGKEDSWPLMEEINQSIPIVLPISDEIKASLDGVKRIALKYNGQIFAILSDPEIFEHRKDERVCRQFGTNDPRHPAVAQVLESGNWLLGGDVAVVQKIQFNDGLDKYRKTPNELRAIFQEKNADAVFAFQLRNPIHNGHALLMRDTREKLLAKHKNPILLLHPLGGWTKDDDVPLDVRIKQHEAVIAERVLDSEWTVLSIFPSPMMYAGPTEVQWHARSRIAAGIQHYIVGRDPAGIQKPGSPDALYETTHGAKVLSMAPGLSALHILPFRVAAYDKTSKKMTFFDPSRKEDFENISGTKMRGLARSGETPPDGFMAPTAWEVLASYYKSLQNSN</sequence>
<reference evidence="13 15" key="1">
    <citation type="submission" date="2022-04" db="EMBL/GenBank/DDBJ databases">
        <title>Chromosome-level reference genomes for two strains of Caenorhabditis briggsae: an improved platform for comparative genomics.</title>
        <authorList>
            <person name="Stevens L."/>
            <person name="Andersen E."/>
        </authorList>
    </citation>
    <scope>NUCLEOTIDE SEQUENCE [LARGE SCALE GENOMIC DNA]</scope>
    <source>
        <strain evidence="13">VX34</strain>
        <tissue evidence="13">Whole-organism</tissue>
    </source>
</reference>
<evidence type="ECO:0000256" key="1">
    <source>
        <dbReference type="ARBA" id="ARBA00005050"/>
    </source>
</evidence>
<accession>A0AAE9D731</accession>
<dbReference type="FunFam" id="3.40.50.300:FF:000212">
    <property type="entry name" value="Adenylyl-sulfate kinase"/>
    <property type="match status" value="1"/>
</dbReference>
<dbReference type="Gene3D" id="3.40.50.300">
    <property type="entry name" value="P-loop containing nucleotide triphosphate hydrolases"/>
    <property type="match status" value="1"/>
</dbReference>
<dbReference type="Gene3D" id="3.10.400.10">
    <property type="entry name" value="Sulfate adenylyltransferase"/>
    <property type="match status" value="1"/>
</dbReference>
<dbReference type="FunFam" id="3.10.400.10:FF:000004">
    <property type="entry name" value="PAPS synthetase, isoform D"/>
    <property type="match status" value="1"/>
</dbReference>
<dbReference type="SUPFAM" id="SSF88697">
    <property type="entry name" value="PUA domain-like"/>
    <property type="match status" value="1"/>
</dbReference>
<proteinExistence type="inferred from homology"/>
<keyword evidence="5" id="KW-0548">Nucleotidyltransferase</keyword>
<evidence type="ECO:0000259" key="10">
    <source>
        <dbReference type="Pfam" id="PF01747"/>
    </source>
</evidence>
<protein>
    <submittedName>
        <fullName evidence="12">Uncharacterized protein</fullName>
    </submittedName>
</protein>
<dbReference type="NCBIfam" id="NF003013">
    <property type="entry name" value="PRK03846.1"/>
    <property type="match status" value="1"/>
</dbReference>
<dbReference type="AlphaFoldDB" id="A0AAE9D731"/>
<evidence type="ECO:0000256" key="6">
    <source>
        <dbReference type="ARBA" id="ARBA00022741"/>
    </source>
</evidence>
<dbReference type="EMBL" id="CP090894">
    <property type="protein sequence ID" value="ULT95909.1"/>
    <property type="molecule type" value="Genomic_DNA"/>
</dbReference>
<evidence type="ECO:0000259" key="11">
    <source>
        <dbReference type="Pfam" id="PF14306"/>
    </source>
</evidence>
<evidence type="ECO:0000256" key="4">
    <source>
        <dbReference type="ARBA" id="ARBA00022679"/>
    </source>
</evidence>
<keyword evidence="8" id="KW-0067">ATP-binding</keyword>
<dbReference type="InterPro" id="IPR059117">
    <property type="entry name" value="APS_kinase_dom"/>
</dbReference>
<comment type="similarity">
    <text evidence="3">In the C-terminal section; belongs to the sulfate adenylyltransferase family.</text>
</comment>
<dbReference type="CDD" id="cd00517">
    <property type="entry name" value="ATPS"/>
    <property type="match status" value="1"/>
</dbReference>
<evidence type="ECO:0000259" key="9">
    <source>
        <dbReference type="Pfam" id="PF01583"/>
    </source>
</evidence>
<dbReference type="NCBIfam" id="TIGR00455">
    <property type="entry name" value="apsK"/>
    <property type="match status" value="1"/>
</dbReference>
<evidence type="ECO:0000256" key="3">
    <source>
        <dbReference type="ARBA" id="ARBA00009290"/>
    </source>
</evidence>
<evidence type="ECO:0000313" key="15">
    <source>
        <dbReference type="Proteomes" id="UP000829354"/>
    </source>
</evidence>
<evidence type="ECO:0000256" key="8">
    <source>
        <dbReference type="ARBA" id="ARBA00022840"/>
    </source>
</evidence>
<gene>
    <name evidence="12" type="ORF">L3Y34_004518</name>
    <name evidence="13" type="ORF">L5515_011638</name>
</gene>
<dbReference type="Proteomes" id="UP000829354">
    <property type="component" value="Chromosome IV"/>
</dbReference>
<dbReference type="SUPFAM" id="SSF52374">
    <property type="entry name" value="Nucleotidylyl transferase"/>
    <property type="match status" value="1"/>
</dbReference>
<dbReference type="InterPro" id="IPR024951">
    <property type="entry name" value="Sulfurylase_cat_dom"/>
</dbReference>
<dbReference type="InterPro" id="IPR002891">
    <property type="entry name" value="APS"/>
</dbReference>
<dbReference type="Pfam" id="PF01583">
    <property type="entry name" value="APS_kinase"/>
    <property type="match status" value="1"/>
</dbReference>
<keyword evidence="6" id="KW-0547">Nucleotide-binding</keyword>
<keyword evidence="15" id="KW-1185">Reference proteome</keyword>
<organism evidence="12 14">
    <name type="scientific">Caenorhabditis briggsae</name>
    <dbReference type="NCBI Taxonomy" id="6238"/>
    <lineage>
        <taxon>Eukaryota</taxon>
        <taxon>Metazoa</taxon>
        <taxon>Ecdysozoa</taxon>
        <taxon>Nematoda</taxon>
        <taxon>Chromadorea</taxon>
        <taxon>Rhabditida</taxon>
        <taxon>Rhabditina</taxon>
        <taxon>Rhabditomorpha</taxon>
        <taxon>Rhabditoidea</taxon>
        <taxon>Rhabditidae</taxon>
        <taxon>Peloderinae</taxon>
        <taxon>Caenorhabditis</taxon>
    </lineage>
</organism>
<comment type="similarity">
    <text evidence="2">In the N-terminal section; belongs to the APS kinase family.</text>
</comment>
<dbReference type="Proteomes" id="UP000827892">
    <property type="component" value="Chromosome IV"/>
</dbReference>
<evidence type="ECO:0000256" key="2">
    <source>
        <dbReference type="ARBA" id="ARBA00007268"/>
    </source>
</evidence>
<dbReference type="GO" id="GO:0005524">
    <property type="term" value="F:ATP binding"/>
    <property type="evidence" value="ECO:0007669"/>
    <property type="project" value="UniProtKB-KW"/>
</dbReference>
<evidence type="ECO:0000256" key="7">
    <source>
        <dbReference type="ARBA" id="ARBA00022777"/>
    </source>
</evidence>
<dbReference type="CDD" id="cd02027">
    <property type="entry name" value="APSK"/>
    <property type="match status" value="1"/>
</dbReference>
<dbReference type="Gene3D" id="3.40.50.620">
    <property type="entry name" value="HUPs"/>
    <property type="match status" value="1"/>
</dbReference>
<dbReference type="HAMAP" id="MF_00065">
    <property type="entry name" value="Adenylyl_sulf_kinase"/>
    <property type="match status" value="1"/>
</dbReference>
<evidence type="ECO:0000313" key="13">
    <source>
        <dbReference type="EMBL" id="UMM29115.1"/>
    </source>
</evidence>
<dbReference type="InterPro" id="IPR027417">
    <property type="entry name" value="P-loop_NTPase"/>
</dbReference>